<feature type="transmembrane region" description="Helical" evidence="2">
    <location>
        <begin position="7"/>
        <end position="27"/>
    </location>
</feature>
<feature type="compositionally biased region" description="Polar residues" evidence="1">
    <location>
        <begin position="44"/>
        <end position="64"/>
    </location>
</feature>
<evidence type="ECO:0000256" key="1">
    <source>
        <dbReference type="SAM" id="MobiDB-lite"/>
    </source>
</evidence>
<accession>A0ABR8F8P9</accession>
<keyword evidence="4" id="KW-1185">Reference proteome</keyword>
<comment type="caution">
    <text evidence="3">The sequence shown here is derived from an EMBL/GenBank/DDBJ whole genome shotgun (WGS) entry which is preliminary data.</text>
</comment>
<evidence type="ECO:0000313" key="3">
    <source>
        <dbReference type="EMBL" id="MBD2566001.1"/>
    </source>
</evidence>
<keyword evidence="2" id="KW-1133">Transmembrane helix</keyword>
<feature type="region of interest" description="Disordered" evidence="1">
    <location>
        <begin position="44"/>
        <end position="76"/>
    </location>
</feature>
<evidence type="ECO:0000313" key="4">
    <source>
        <dbReference type="Proteomes" id="UP000604661"/>
    </source>
</evidence>
<protein>
    <submittedName>
        <fullName evidence="3">Uncharacterized protein</fullName>
    </submittedName>
</protein>
<dbReference type="Proteomes" id="UP000604661">
    <property type="component" value="Unassembled WGS sequence"/>
</dbReference>
<reference evidence="3 4" key="1">
    <citation type="journal article" date="2020" name="ISME J.">
        <title>Comparative genomics reveals insights into cyanobacterial evolution and habitat adaptation.</title>
        <authorList>
            <person name="Chen M.Y."/>
            <person name="Teng W.K."/>
            <person name="Zhao L."/>
            <person name="Hu C.X."/>
            <person name="Zhou Y.K."/>
            <person name="Han B.P."/>
            <person name="Song L.R."/>
            <person name="Shu W.S."/>
        </authorList>
    </citation>
    <scope>NUCLEOTIDE SEQUENCE [LARGE SCALE GENOMIC DNA]</scope>
    <source>
        <strain evidence="3 4">FACHB-391</strain>
    </source>
</reference>
<dbReference type="RefSeq" id="WP_190900681.1">
    <property type="nucleotide sequence ID" value="NZ_JACJTE010000130.1"/>
</dbReference>
<name>A0ABR8F8P9_NOSLI</name>
<keyword evidence="2" id="KW-0472">Membrane</keyword>
<keyword evidence="2" id="KW-0812">Transmembrane</keyword>
<evidence type="ECO:0000256" key="2">
    <source>
        <dbReference type="SAM" id="Phobius"/>
    </source>
</evidence>
<sequence>MDIQSTLTQAIEVIVMSFVALLIFDFIDGLYVVPLPAIAIAQSNTSSKSTVTATQVEPLSNTEQPEVEPQQIPFVT</sequence>
<organism evidence="3 4">
    <name type="scientific">Nostoc linckia FACHB-391</name>
    <dbReference type="NCBI Taxonomy" id="2692906"/>
    <lineage>
        <taxon>Bacteria</taxon>
        <taxon>Bacillati</taxon>
        <taxon>Cyanobacteriota</taxon>
        <taxon>Cyanophyceae</taxon>
        <taxon>Nostocales</taxon>
        <taxon>Nostocaceae</taxon>
        <taxon>Nostoc</taxon>
    </lineage>
</organism>
<dbReference type="EMBL" id="JACJTE010000130">
    <property type="protein sequence ID" value="MBD2566001.1"/>
    <property type="molecule type" value="Genomic_DNA"/>
</dbReference>
<proteinExistence type="predicted"/>
<gene>
    <name evidence="3" type="ORF">H6G95_36740</name>
</gene>